<evidence type="ECO:0000313" key="2">
    <source>
        <dbReference type="EMBL" id="KAK1354143.1"/>
    </source>
</evidence>
<gene>
    <name evidence="2" type="ORF">POM88_047399</name>
    <name evidence="3" type="ORF">POM88_047400</name>
</gene>
<protein>
    <recommendedName>
        <fullName evidence="1">F-box domain-containing protein</fullName>
    </recommendedName>
</protein>
<comment type="caution">
    <text evidence="2">The sequence shown here is derived from an EMBL/GenBank/DDBJ whole genome shotgun (WGS) entry which is preliminary data.</text>
</comment>
<dbReference type="CDD" id="cd09917">
    <property type="entry name" value="F-box_SF"/>
    <property type="match status" value="1"/>
</dbReference>
<dbReference type="Pfam" id="PF00646">
    <property type="entry name" value="F-box"/>
    <property type="match status" value="1"/>
</dbReference>
<proteinExistence type="predicted"/>
<evidence type="ECO:0000313" key="4">
    <source>
        <dbReference type="Proteomes" id="UP001237642"/>
    </source>
</evidence>
<evidence type="ECO:0000259" key="1">
    <source>
        <dbReference type="SMART" id="SM00256"/>
    </source>
</evidence>
<dbReference type="EMBL" id="JAUIZM010000011">
    <property type="protein sequence ID" value="KAK1354143.1"/>
    <property type="molecule type" value="Genomic_DNA"/>
</dbReference>
<dbReference type="InterPro" id="IPR036047">
    <property type="entry name" value="F-box-like_dom_sf"/>
</dbReference>
<organism evidence="2 4">
    <name type="scientific">Heracleum sosnowskyi</name>
    <dbReference type="NCBI Taxonomy" id="360622"/>
    <lineage>
        <taxon>Eukaryota</taxon>
        <taxon>Viridiplantae</taxon>
        <taxon>Streptophyta</taxon>
        <taxon>Embryophyta</taxon>
        <taxon>Tracheophyta</taxon>
        <taxon>Spermatophyta</taxon>
        <taxon>Magnoliopsida</taxon>
        <taxon>eudicotyledons</taxon>
        <taxon>Gunneridae</taxon>
        <taxon>Pentapetalae</taxon>
        <taxon>asterids</taxon>
        <taxon>campanulids</taxon>
        <taxon>Apiales</taxon>
        <taxon>Apiaceae</taxon>
        <taxon>Apioideae</taxon>
        <taxon>apioid superclade</taxon>
        <taxon>Tordylieae</taxon>
        <taxon>Tordyliinae</taxon>
        <taxon>Heracleum</taxon>
    </lineage>
</organism>
<dbReference type="InterPro" id="IPR040267">
    <property type="entry name" value="EID1-like"/>
</dbReference>
<sequence>MTSVDIFSKLDHDVLIKIISDLDLKDLGRLACVSKKLCPILLDFCYKIKCTQKNPALVSDLLSDAVSSSPQGGWAGLFKILFCCPGLAQAGVHVEASPKKAVNDDVDDFSGDEYFRVLFFRMGPHLAWEGSRLNYEYGNYLLDDRFTRNSLYLSDWSRCEHLDEKHNYSIYRGIFINFKQTMIWRELNDDGEEHKVDMKCSFCPCKHTWDLYTSLCFKQTRAGEPVDRAFVCENGHVCGVWIDKHGQKIL</sequence>
<dbReference type="SMART" id="SM00256">
    <property type="entry name" value="FBOX"/>
    <property type="match status" value="1"/>
</dbReference>
<name>A0AAD8GTB5_9APIA</name>
<dbReference type="AlphaFoldDB" id="A0AAD8GTB5"/>
<feature type="domain" description="F-box" evidence="1">
    <location>
        <begin position="10"/>
        <end position="50"/>
    </location>
</feature>
<reference evidence="2" key="2">
    <citation type="submission" date="2023-05" db="EMBL/GenBank/DDBJ databases">
        <authorList>
            <person name="Schelkunov M.I."/>
        </authorList>
    </citation>
    <scope>NUCLEOTIDE SEQUENCE</scope>
    <source>
        <strain evidence="2">Hsosn_3</strain>
        <tissue evidence="2">Leaf</tissue>
    </source>
</reference>
<dbReference type="Gene3D" id="1.20.1280.50">
    <property type="match status" value="1"/>
</dbReference>
<evidence type="ECO:0000313" key="3">
    <source>
        <dbReference type="EMBL" id="KAK1354144.1"/>
    </source>
</evidence>
<dbReference type="EMBL" id="JAUIZM010000011">
    <property type="protein sequence ID" value="KAK1354144.1"/>
    <property type="molecule type" value="Genomic_DNA"/>
</dbReference>
<dbReference type="SUPFAM" id="SSF81383">
    <property type="entry name" value="F-box domain"/>
    <property type="match status" value="1"/>
</dbReference>
<dbReference type="PANTHER" id="PTHR31348:SF4">
    <property type="entry name" value="PHYTOCHROME A-ASSOCIATED F-BOX PROTEIN"/>
    <property type="match status" value="1"/>
</dbReference>
<dbReference type="Proteomes" id="UP001237642">
    <property type="component" value="Unassembled WGS sequence"/>
</dbReference>
<dbReference type="InterPro" id="IPR001810">
    <property type="entry name" value="F-box_dom"/>
</dbReference>
<reference evidence="2" key="1">
    <citation type="submission" date="2023-02" db="EMBL/GenBank/DDBJ databases">
        <title>Genome of toxic invasive species Heracleum sosnowskyi carries increased number of genes despite the absence of recent whole-genome duplications.</title>
        <authorList>
            <person name="Schelkunov M."/>
            <person name="Shtratnikova V."/>
            <person name="Makarenko M."/>
            <person name="Klepikova A."/>
            <person name="Omelchenko D."/>
            <person name="Novikova G."/>
            <person name="Obukhova E."/>
            <person name="Bogdanov V."/>
            <person name="Penin A."/>
            <person name="Logacheva M."/>
        </authorList>
    </citation>
    <scope>NUCLEOTIDE SEQUENCE</scope>
    <source>
        <strain evidence="2">Hsosn_3</strain>
        <tissue evidence="2">Leaf</tissue>
    </source>
</reference>
<accession>A0AAD8GTB5</accession>
<dbReference type="PANTHER" id="PTHR31348">
    <property type="entry name" value="EID1-LIKE F-BOX PROTEIN 2-RELATED"/>
    <property type="match status" value="1"/>
</dbReference>
<keyword evidence="4" id="KW-1185">Reference proteome</keyword>